<accession>A0A5D4SM66</accession>
<organism evidence="1 2">
    <name type="scientific">Sutcliffiella horikoshii</name>
    <dbReference type="NCBI Taxonomy" id="79883"/>
    <lineage>
        <taxon>Bacteria</taxon>
        <taxon>Bacillati</taxon>
        <taxon>Bacillota</taxon>
        <taxon>Bacilli</taxon>
        <taxon>Bacillales</taxon>
        <taxon>Bacillaceae</taxon>
        <taxon>Sutcliffiella</taxon>
    </lineage>
</organism>
<dbReference type="OrthoDB" id="2454083at2"/>
<dbReference type="Proteomes" id="UP000322524">
    <property type="component" value="Unassembled WGS sequence"/>
</dbReference>
<evidence type="ECO:0000313" key="1">
    <source>
        <dbReference type="EMBL" id="TYS64515.1"/>
    </source>
</evidence>
<gene>
    <name evidence="1" type="ORF">FZC76_18310</name>
</gene>
<dbReference type="AlphaFoldDB" id="A0A5D4SM66"/>
<reference evidence="1 2" key="1">
    <citation type="submission" date="2019-08" db="EMBL/GenBank/DDBJ databases">
        <title>Bacillus genomes from the desert of Cuatro Cienegas, Coahuila.</title>
        <authorList>
            <person name="Olmedo-Alvarez G."/>
        </authorList>
    </citation>
    <scope>NUCLEOTIDE SEQUENCE [LARGE SCALE GENOMIC DNA]</scope>
    <source>
        <strain evidence="1 2">CH28_1T</strain>
    </source>
</reference>
<evidence type="ECO:0000313" key="2">
    <source>
        <dbReference type="Proteomes" id="UP000322524"/>
    </source>
</evidence>
<protein>
    <submittedName>
        <fullName evidence="1">Uncharacterized protein</fullName>
    </submittedName>
</protein>
<dbReference type="RefSeq" id="WP_148989620.1">
    <property type="nucleotide sequence ID" value="NZ_VTEV01000008.1"/>
</dbReference>
<proteinExistence type="predicted"/>
<name>A0A5D4SM66_9BACI</name>
<dbReference type="EMBL" id="VTEV01000008">
    <property type="protein sequence ID" value="TYS64515.1"/>
    <property type="molecule type" value="Genomic_DNA"/>
</dbReference>
<sequence>MQEKGELLESYRLLWNNRSLESIDGCNEKELVQQAIRRELRDELTHPRTRKQPIEKYYLAVKRIIESKLNESKQLLLIKEFTIALDEIKKKS</sequence>
<comment type="caution">
    <text evidence="1">The sequence shown here is derived from an EMBL/GenBank/DDBJ whole genome shotgun (WGS) entry which is preliminary data.</text>
</comment>